<gene>
    <name evidence="2" type="ORF">A3B81_03190</name>
</gene>
<proteinExistence type="predicted"/>
<dbReference type="AlphaFoldDB" id="A0A1F6U1J5"/>
<keyword evidence="1" id="KW-1133">Transmembrane helix</keyword>
<dbReference type="Proteomes" id="UP000179362">
    <property type="component" value="Unassembled WGS sequence"/>
</dbReference>
<comment type="caution">
    <text evidence="2">The sequence shown here is derived from an EMBL/GenBank/DDBJ whole genome shotgun (WGS) entry which is preliminary data.</text>
</comment>
<keyword evidence="1" id="KW-0472">Membrane</keyword>
<dbReference type="PROSITE" id="PS00409">
    <property type="entry name" value="PROKAR_NTER_METHYL"/>
    <property type="match status" value="1"/>
</dbReference>
<evidence type="ECO:0000256" key="1">
    <source>
        <dbReference type="SAM" id="Phobius"/>
    </source>
</evidence>
<keyword evidence="1" id="KW-0812">Transmembrane</keyword>
<sequence>MNMIGLRQHNTRHAAAGFTLVELIIVIVLIGVVAAITAAFITRPIEGYVDLTRRAALVDSAESALRRMARDIRIALPNSVRVTNTGSGYALEMLPTLDGGRYDTDLDFSAADADFNIVGCFHNFTIPGTFSTTSHRLVINNLGTAVANENAYTSSGAQGVITPGGTTIEYSESPGPGCGGVNVHHINIGGGGYQFKQNSPLQRLFVIQTPVTYLCDETAQTLTRYWGYAITADQTTIDTDAELVGVGASTARIADHVNVCSATTTTGNVQQRGLVTL</sequence>
<feature type="non-terminal residue" evidence="2">
    <location>
        <position position="277"/>
    </location>
</feature>
<dbReference type="InterPro" id="IPR012902">
    <property type="entry name" value="N_methyl_site"/>
</dbReference>
<feature type="transmembrane region" description="Helical" evidence="1">
    <location>
        <begin position="20"/>
        <end position="41"/>
    </location>
</feature>
<dbReference type="NCBIfam" id="TIGR02532">
    <property type="entry name" value="IV_pilin_GFxxxE"/>
    <property type="match status" value="1"/>
</dbReference>
<organism evidence="2 3">
    <name type="scientific">Candidatus Muproteobacteria bacterium RIFCSPHIGHO2_02_FULL_65_16</name>
    <dbReference type="NCBI Taxonomy" id="1817766"/>
    <lineage>
        <taxon>Bacteria</taxon>
        <taxon>Pseudomonadati</taxon>
        <taxon>Pseudomonadota</taxon>
        <taxon>Candidatus Muproteobacteria</taxon>
    </lineage>
</organism>
<dbReference type="Gene3D" id="3.30.700.10">
    <property type="entry name" value="Glycoprotein, Type 4 Pilin"/>
    <property type="match status" value="1"/>
</dbReference>
<dbReference type="InterPro" id="IPR045584">
    <property type="entry name" value="Pilin-like"/>
</dbReference>
<evidence type="ECO:0000313" key="2">
    <source>
        <dbReference type="EMBL" id="OGI51243.1"/>
    </source>
</evidence>
<dbReference type="Pfam" id="PF07963">
    <property type="entry name" value="N_methyl"/>
    <property type="match status" value="1"/>
</dbReference>
<dbReference type="EMBL" id="MFTA01000062">
    <property type="protein sequence ID" value="OGI51243.1"/>
    <property type="molecule type" value="Genomic_DNA"/>
</dbReference>
<reference evidence="2 3" key="1">
    <citation type="journal article" date="2016" name="Nat. Commun.">
        <title>Thousands of microbial genomes shed light on interconnected biogeochemical processes in an aquifer system.</title>
        <authorList>
            <person name="Anantharaman K."/>
            <person name="Brown C.T."/>
            <person name="Hug L.A."/>
            <person name="Sharon I."/>
            <person name="Castelle C.J."/>
            <person name="Probst A.J."/>
            <person name="Thomas B.C."/>
            <person name="Singh A."/>
            <person name="Wilkins M.J."/>
            <person name="Karaoz U."/>
            <person name="Brodie E.L."/>
            <person name="Williams K.H."/>
            <person name="Hubbard S.S."/>
            <person name="Banfield J.F."/>
        </authorList>
    </citation>
    <scope>NUCLEOTIDE SEQUENCE [LARGE SCALE GENOMIC DNA]</scope>
</reference>
<dbReference type="SUPFAM" id="SSF54523">
    <property type="entry name" value="Pili subunits"/>
    <property type="match status" value="1"/>
</dbReference>
<evidence type="ECO:0000313" key="3">
    <source>
        <dbReference type="Proteomes" id="UP000179362"/>
    </source>
</evidence>
<accession>A0A1F6U1J5</accession>
<name>A0A1F6U1J5_9PROT</name>
<protein>
    <submittedName>
        <fullName evidence="2">Uncharacterized protein</fullName>
    </submittedName>
</protein>